<evidence type="ECO:0008006" key="4">
    <source>
        <dbReference type="Google" id="ProtNLM"/>
    </source>
</evidence>
<accession>A0A3P4AZQ1</accession>
<protein>
    <recommendedName>
        <fullName evidence="4">Flagellar hook-length control protein FliK</fullName>
    </recommendedName>
</protein>
<proteinExistence type="predicted"/>
<keyword evidence="3" id="KW-1185">Reference proteome</keyword>
<dbReference type="InterPro" id="IPR007922">
    <property type="entry name" value="DciA-like"/>
</dbReference>
<dbReference type="OrthoDB" id="8521216at2"/>
<dbReference type="RefSeq" id="WP_160142202.1">
    <property type="nucleotide sequence ID" value="NZ_UWPJ01000014.1"/>
</dbReference>
<reference evidence="2 3" key="1">
    <citation type="submission" date="2018-10" db="EMBL/GenBank/DDBJ databases">
        <authorList>
            <person name="Criscuolo A."/>
        </authorList>
    </citation>
    <scope>NUCLEOTIDE SEQUENCE [LARGE SCALE GENOMIC DNA]</scope>
    <source>
        <strain evidence="2">DnA1</strain>
    </source>
</reference>
<gene>
    <name evidence="2" type="ORF">PIGHUM_01602</name>
</gene>
<feature type="region of interest" description="Disordered" evidence="1">
    <location>
        <begin position="1"/>
        <end position="22"/>
    </location>
</feature>
<organism evidence="2 3">
    <name type="scientific">Pigmentiphaga humi</name>
    <dbReference type="NCBI Taxonomy" id="2478468"/>
    <lineage>
        <taxon>Bacteria</taxon>
        <taxon>Pseudomonadati</taxon>
        <taxon>Pseudomonadota</taxon>
        <taxon>Betaproteobacteria</taxon>
        <taxon>Burkholderiales</taxon>
        <taxon>Alcaligenaceae</taxon>
        <taxon>Pigmentiphaga</taxon>
    </lineage>
</organism>
<dbReference type="AlphaFoldDB" id="A0A3P4AZQ1"/>
<dbReference type="EMBL" id="UWPJ01000014">
    <property type="protein sequence ID" value="VCU69539.1"/>
    <property type="molecule type" value="Genomic_DNA"/>
</dbReference>
<evidence type="ECO:0000313" key="2">
    <source>
        <dbReference type="EMBL" id="VCU69539.1"/>
    </source>
</evidence>
<dbReference type="Proteomes" id="UP000277294">
    <property type="component" value="Unassembled WGS sequence"/>
</dbReference>
<evidence type="ECO:0000256" key="1">
    <source>
        <dbReference type="SAM" id="MobiDB-lite"/>
    </source>
</evidence>
<name>A0A3P4AZQ1_9BURK</name>
<dbReference type="Pfam" id="PF05258">
    <property type="entry name" value="DciA"/>
    <property type="match status" value="1"/>
</dbReference>
<sequence length="179" mass="19306">MINAFRTRPAGAPIRRRKQTYADPAQQTGALTCLGRDGKGASLLGTARRLLELERHVCAALPDPLGPSCRVLRFEDGQLTLGVPASSHSAKLRQLGPRLAAALEKQGWQVNGITVRVQATLTRLDTMDLSYPPPPANPPRLVGQAGMQALSELQEQLRAGPLAEAVARLLAHQRKKGKE</sequence>
<evidence type="ECO:0000313" key="3">
    <source>
        <dbReference type="Proteomes" id="UP000277294"/>
    </source>
</evidence>